<accession>A0A4C1T5B5</accession>
<feature type="compositionally biased region" description="Basic and acidic residues" evidence="1">
    <location>
        <begin position="61"/>
        <end position="72"/>
    </location>
</feature>
<dbReference type="Proteomes" id="UP000299102">
    <property type="component" value="Unassembled WGS sequence"/>
</dbReference>
<sequence>MIRRRALKGRDKKGLSAQGSDETNESSIRAVRVNCRHVISLSFHGRFHLALSRPPPAARRPPPETHRGGSGHDEDEESLVATRIEGNILLSPQDIAKVDKVGLSFKLILKEISAKFTPMSEVMKELSREHLFIADKRIIIEYGTYQFKSDAVDRRERFLSAKTYLSHSRKDFLCSYARGQVEAFFFSFPRVHAARRRESVSRHKHRRSRRALTPPAAARGTFSRQFPEPRRILRVYNFCNGLLFGKKGRRPAARARAIAGFEF</sequence>
<feature type="region of interest" description="Disordered" evidence="1">
    <location>
        <begin position="52"/>
        <end position="76"/>
    </location>
</feature>
<evidence type="ECO:0000313" key="2">
    <source>
        <dbReference type="EMBL" id="GBP08658.1"/>
    </source>
</evidence>
<dbReference type="EMBL" id="BGZK01000032">
    <property type="protein sequence ID" value="GBP08658.1"/>
    <property type="molecule type" value="Genomic_DNA"/>
</dbReference>
<feature type="compositionally biased region" description="Polar residues" evidence="1">
    <location>
        <begin position="17"/>
        <end position="26"/>
    </location>
</feature>
<reference evidence="2 3" key="1">
    <citation type="journal article" date="2019" name="Commun. Biol.">
        <title>The bagworm genome reveals a unique fibroin gene that provides high tensile strength.</title>
        <authorList>
            <person name="Kono N."/>
            <person name="Nakamura H."/>
            <person name="Ohtoshi R."/>
            <person name="Tomita M."/>
            <person name="Numata K."/>
            <person name="Arakawa K."/>
        </authorList>
    </citation>
    <scope>NUCLEOTIDE SEQUENCE [LARGE SCALE GENOMIC DNA]</scope>
</reference>
<comment type="caution">
    <text evidence="2">The sequence shown here is derived from an EMBL/GenBank/DDBJ whole genome shotgun (WGS) entry which is preliminary data.</text>
</comment>
<protein>
    <submittedName>
        <fullName evidence="2">Uncharacterized protein</fullName>
    </submittedName>
</protein>
<evidence type="ECO:0000256" key="1">
    <source>
        <dbReference type="SAM" id="MobiDB-lite"/>
    </source>
</evidence>
<name>A0A4C1T5B5_EUMVA</name>
<evidence type="ECO:0000313" key="3">
    <source>
        <dbReference type="Proteomes" id="UP000299102"/>
    </source>
</evidence>
<keyword evidence="3" id="KW-1185">Reference proteome</keyword>
<feature type="region of interest" description="Disordered" evidence="1">
    <location>
        <begin position="1"/>
        <end position="26"/>
    </location>
</feature>
<proteinExistence type="predicted"/>
<dbReference type="AlphaFoldDB" id="A0A4C1T5B5"/>
<feature type="region of interest" description="Disordered" evidence="1">
    <location>
        <begin position="198"/>
        <end position="221"/>
    </location>
</feature>
<gene>
    <name evidence="2" type="ORF">EVAR_7260_1</name>
</gene>
<organism evidence="2 3">
    <name type="scientific">Eumeta variegata</name>
    <name type="common">Bagworm moth</name>
    <name type="synonym">Eumeta japonica</name>
    <dbReference type="NCBI Taxonomy" id="151549"/>
    <lineage>
        <taxon>Eukaryota</taxon>
        <taxon>Metazoa</taxon>
        <taxon>Ecdysozoa</taxon>
        <taxon>Arthropoda</taxon>
        <taxon>Hexapoda</taxon>
        <taxon>Insecta</taxon>
        <taxon>Pterygota</taxon>
        <taxon>Neoptera</taxon>
        <taxon>Endopterygota</taxon>
        <taxon>Lepidoptera</taxon>
        <taxon>Glossata</taxon>
        <taxon>Ditrysia</taxon>
        <taxon>Tineoidea</taxon>
        <taxon>Psychidae</taxon>
        <taxon>Oiketicinae</taxon>
        <taxon>Eumeta</taxon>
    </lineage>
</organism>